<organism evidence="1 2">
    <name type="scientific">Fibrella aquatilis</name>
    <dbReference type="NCBI Taxonomy" id="2817059"/>
    <lineage>
        <taxon>Bacteria</taxon>
        <taxon>Pseudomonadati</taxon>
        <taxon>Bacteroidota</taxon>
        <taxon>Cytophagia</taxon>
        <taxon>Cytophagales</taxon>
        <taxon>Spirosomataceae</taxon>
        <taxon>Fibrella</taxon>
    </lineage>
</organism>
<evidence type="ECO:0000313" key="2">
    <source>
        <dbReference type="Proteomes" id="UP000664795"/>
    </source>
</evidence>
<evidence type="ECO:0000313" key="1">
    <source>
        <dbReference type="EMBL" id="MBO0929828.1"/>
    </source>
</evidence>
<comment type="caution">
    <text evidence="1">The sequence shown here is derived from an EMBL/GenBank/DDBJ whole genome shotgun (WGS) entry which is preliminary data.</text>
</comment>
<accession>A0A939JXZ9</accession>
<protein>
    <submittedName>
        <fullName evidence="1">Uncharacterized protein</fullName>
    </submittedName>
</protein>
<dbReference type="AlphaFoldDB" id="A0A939JXZ9"/>
<name>A0A939JXZ9_9BACT</name>
<dbReference type="EMBL" id="JAFMYU010000002">
    <property type="protein sequence ID" value="MBO0929828.1"/>
    <property type="molecule type" value="Genomic_DNA"/>
</dbReference>
<sequence length="100" mass="11095">MKPYLITYNYGQQTHFAYADTAAEARAYAADLLMNNNILASDSLSIVRVDDEQIVFFKAGNLTPDSLYEQPGRMSQVFDRLKALIYGGMTPSAALTHQAI</sequence>
<reference evidence="1 2" key="1">
    <citation type="submission" date="2021-03" db="EMBL/GenBank/DDBJ databases">
        <title>Fibrella sp. HMF5036 genome sequencing and assembly.</title>
        <authorList>
            <person name="Kang H."/>
            <person name="Kim H."/>
            <person name="Bae S."/>
            <person name="Joh K."/>
        </authorList>
    </citation>
    <scope>NUCLEOTIDE SEQUENCE [LARGE SCALE GENOMIC DNA]</scope>
    <source>
        <strain evidence="1 2">HMF5036</strain>
    </source>
</reference>
<dbReference type="RefSeq" id="WP_207333800.1">
    <property type="nucleotide sequence ID" value="NZ_JAFMYU010000002.1"/>
</dbReference>
<proteinExistence type="predicted"/>
<gene>
    <name evidence="1" type="ORF">J2I48_02435</name>
</gene>
<dbReference type="Proteomes" id="UP000664795">
    <property type="component" value="Unassembled WGS sequence"/>
</dbReference>
<keyword evidence="2" id="KW-1185">Reference proteome</keyword>